<organism evidence="1 2">
    <name type="scientific">Paenibacillus kyungheensis</name>
    <dbReference type="NCBI Taxonomy" id="1452732"/>
    <lineage>
        <taxon>Bacteria</taxon>
        <taxon>Bacillati</taxon>
        <taxon>Bacillota</taxon>
        <taxon>Bacilli</taxon>
        <taxon>Bacillales</taxon>
        <taxon>Paenibacillaceae</taxon>
        <taxon>Paenibacillus</taxon>
    </lineage>
</organism>
<protein>
    <recommendedName>
        <fullName evidence="3">DUF2442 domain-containing protein</fullName>
    </recommendedName>
</protein>
<proteinExistence type="predicted"/>
<evidence type="ECO:0000313" key="2">
    <source>
        <dbReference type="Proteomes" id="UP001220509"/>
    </source>
</evidence>
<evidence type="ECO:0000313" key="1">
    <source>
        <dbReference type="EMBL" id="WCT56119.1"/>
    </source>
</evidence>
<dbReference type="RefSeq" id="WP_273614426.1">
    <property type="nucleotide sequence ID" value="NZ_CP117416.1"/>
</dbReference>
<gene>
    <name evidence="1" type="ORF">PQ456_00925</name>
</gene>
<evidence type="ECO:0008006" key="3">
    <source>
        <dbReference type="Google" id="ProtNLM"/>
    </source>
</evidence>
<dbReference type="Proteomes" id="UP001220509">
    <property type="component" value="Chromosome"/>
</dbReference>
<keyword evidence="2" id="KW-1185">Reference proteome</keyword>
<name>A0AAX3M1T7_9BACL</name>
<dbReference type="AlphaFoldDB" id="A0AAX3M1T7"/>
<dbReference type="KEGG" id="pka:PQ456_00925"/>
<sequence length="76" mass="9053">MEQQEIFMPAYLDRDIKITFLDNLFVIGLYVHYYYFNNVIAICPEEAHDDTRLLVPMTAIKKIEPWYASGDYELED</sequence>
<reference evidence="1 2" key="1">
    <citation type="submission" date="2023-02" db="EMBL/GenBank/DDBJ databases">
        <title>Genome sequence of Paenibacillus kyungheensis KACC 18744.</title>
        <authorList>
            <person name="Kim S."/>
            <person name="Heo J."/>
            <person name="Kwon S.-W."/>
        </authorList>
    </citation>
    <scope>NUCLEOTIDE SEQUENCE [LARGE SCALE GENOMIC DNA]</scope>
    <source>
        <strain evidence="1 2">KACC 18744</strain>
    </source>
</reference>
<accession>A0AAX3M1T7</accession>
<dbReference type="EMBL" id="CP117416">
    <property type="protein sequence ID" value="WCT56119.1"/>
    <property type="molecule type" value="Genomic_DNA"/>
</dbReference>